<dbReference type="InterPro" id="IPR051933">
    <property type="entry name" value="Resuscitation_pf_RpfB"/>
</dbReference>
<dbReference type="PANTHER" id="PTHR39160">
    <property type="entry name" value="CELL WALL-BINDING PROTEIN YOCH"/>
    <property type="match status" value="1"/>
</dbReference>
<dbReference type="Pfam" id="PF06725">
    <property type="entry name" value="3D"/>
    <property type="match status" value="1"/>
</dbReference>
<gene>
    <name evidence="4" type="ORF">M2350_002093</name>
</gene>
<organism evidence="4 5">
    <name type="scientific">Candidatus Fervidibacter sacchari</name>
    <dbReference type="NCBI Taxonomy" id="1448929"/>
    <lineage>
        <taxon>Bacteria</taxon>
        <taxon>Candidatus Fervidibacterota</taxon>
        <taxon>Candidatus Fervidibacter</taxon>
    </lineage>
</organism>
<dbReference type="PROSITE" id="PS51257">
    <property type="entry name" value="PROKAR_LIPOPROTEIN"/>
    <property type="match status" value="1"/>
</dbReference>
<dbReference type="RefSeq" id="WP_259096373.1">
    <property type="nucleotide sequence ID" value="NZ_JANUCP010000003.1"/>
</dbReference>
<proteinExistence type="predicted"/>
<dbReference type="SUPFAM" id="SSF50685">
    <property type="entry name" value="Barwin-like endoglucanases"/>
    <property type="match status" value="1"/>
</dbReference>
<keyword evidence="5" id="KW-1185">Reference proteome</keyword>
<dbReference type="CDD" id="cd22786">
    <property type="entry name" value="DPBB_YuiC-like"/>
    <property type="match status" value="1"/>
</dbReference>
<name>A0ABT2EPA0_9BACT</name>
<dbReference type="PANTHER" id="PTHR39160:SF4">
    <property type="entry name" value="RESUSCITATION-PROMOTING FACTOR RPFB"/>
    <property type="match status" value="1"/>
</dbReference>
<keyword evidence="1 2" id="KW-0732">Signal</keyword>
<reference evidence="4 5" key="1">
    <citation type="submission" date="2022-08" db="EMBL/GenBank/DDBJ databases">
        <title>Bacterial and archaeal communities from various locations to study Microbial Dark Matter (Phase II).</title>
        <authorList>
            <person name="Stepanauskas R."/>
        </authorList>
    </citation>
    <scope>NUCLEOTIDE SEQUENCE [LARGE SCALE GENOMIC DNA]</scope>
    <source>
        <strain evidence="4 5">PD1</strain>
    </source>
</reference>
<evidence type="ECO:0000313" key="5">
    <source>
        <dbReference type="Proteomes" id="UP001204798"/>
    </source>
</evidence>
<sequence>MHQLRWTVLFAMVMGCAISAVWLAMAQSTQPSSPSQPAPSKPETVQGFEDVIRARVSRAPKETWRDESLDSLFVPENTKEAWLKVLRAFNLNPPSRPEGWKFANYSWLRWRGALASRAGGIRRFRLLTMRATAYCPNGCCGSSHGRTATGRRAEYGIVAVDPRVIPLGTALYVDRYGFAIAADTGRKIKGARIDLCFPAHREAMRFGTRSVRVLILR</sequence>
<protein>
    <submittedName>
        <fullName evidence="4">3D (Asp-Asp-Asp) domain-containing protein</fullName>
    </submittedName>
</protein>
<dbReference type="InterPro" id="IPR010611">
    <property type="entry name" value="3D_dom"/>
</dbReference>
<comment type="caution">
    <text evidence="4">The sequence shown here is derived from an EMBL/GenBank/DDBJ whole genome shotgun (WGS) entry which is preliminary data.</text>
</comment>
<evidence type="ECO:0000256" key="2">
    <source>
        <dbReference type="SAM" id="SignalP"/>
    </source>
</evidence>
<dbReference type="Gene3D" id="2.40.40.10">
    <property type="entry name" value="RlpA-like domain"/>
    <property type="match status" value="1"/>
</dbReference>
<feature type="domain" description="3D" evidence="3">
    <location>
        <begin position="158"/>
        <end position="216"/>
    </location>
</feature>
<feature type="chain" id="PRO_5046113813" evidence="2">
    <location>
        <begin position="27"/>
        <end position="217"/>
    </location>
</feature>
<evidence type="ECO:0000259" key="3">
    <source>
        <dbReference type="Pfam" id="PF06725"/>
    </source>
</evidence>
<accession>A0ABT2EPA0</accession>
<feature type="signal peptide" evidence="2">
    <location>
        <begin position="1"/>
        <end position="26"/>
    </location>
</feature>
<evidence type="ECO:0000313" key="4">
    <source>
        <dbReference type="EMBL" id="MCS3919680.1"/>
    </source>
</evidence>
<evidence type="ECO:0000256" key="1">
    <source>
        <dbReference type="ARBA" id="ARBA00022729"/>
    </source>
</evidence>
<dbReference type="EMBL" id="JANUCP010000003">
    <property type="protein sequence ID" value="MCS3919680.1"/>
    <property type="molecule type" value="Genomic_DNA"/>
</dbReference>
<dbReference type="Proteomes" id="UP001204798">
    <property type="component" value="Unassembled WGS sequence"/>
</dbReference>
<dbReference type="InterPro" id="IPR036908">
    <property type="entry name" value="RlpA-like_sf"/>
</dbReference>